<feature type="region of interest" description="Disordered" evidence="1">
    <location>
        <begin position="148"/>
        <end position="168"/>
    </location>
</feature>
<evidence type="ECO:0000313" key="3">
    <source>
        <dbReference type="Proteomes" id="UP000547976"/>
    </source>
</evidence>
<organism evidence="2 3">
    <name type="scientific">Gibberella subglutinans</name>
    <name type="common">Fusarium subglutinans</name>
    <dbReference type="NCBI Taxonomy" id="42677"/>
    <lineage>
        <taxon>Eukaryota</taxon>
        <taxon>Fungi</taxon>
        <taxon>Dikarya</taxon>
        <taxon>Ascomycota</taxon>
        <taxon>Pezizomycotina</taxon>
        <taxon>Sordariomycetes</taxon>
        <taxon>Hypocreomycetidae</taxon>
        <taxon>Hypocreales</taxon>
        <taxon>Nectriaceae</taxon>
        <taxon>Fusarium</taxon>
        <taxon>Fusarium fujikuroi species complex</taxon>
    </lineage>
</organism>
<proteinExistence type="predicted"/>
<dbReference type="RefSeq" id="XP_036538359.1">
    <property type="nucleotide sequence ID" value="XM_036684330.1"/>
</dbReference>
<dbReference type="GeneID" id="59319048"/>
<dbReference type="EMBL" id="JAAOAV010000062">
    <property type="protein sequence ID" value="KAF5606326.1"/>
    <property type="molecule type" value="Genomic_DNA"/>
</dbReference>
<comment type="caution">
    <text evidence="2">The sequence shown here is derived from an EMBL/GenBank/DDBJ whole genome shotgun (WGS) entry which is preliminary data.</text>
</comment>
<evidence type="ECO:0000256" key="1">
    <source>
        <dbReference type="SAM" id="MobiDB-lite"/>
    </source>
</evidence>
<reference evidence="2 3" key="1">
    <citation type="submission" date="2020-05" db="EMBL/GenBank/DDBJ databases">
        <title>Identification and distribution of gene clusters putatively required for synthesis of sphingolipid metabolism inhibitors in phylogenetically diverse species of the filamentous fungus Fusarium.</title>
        <authorList>
            <person name="Kim H.-S."/>
            <person name="Busman M."/>
            <person name="Brown D.W."/>
            <person name="Divon H."/>
            <person name="Uhlig S."/>
            <person name="Proctor R.H."/>
        </authorList>
    </citation>
    <scope>NUCLEOTIDE SEQUENCE [LARGE SCALE GENOMIC DNA]</scope>
    <source>
        <strain evidence="2 3">NRRL 66333</strain>
    </source>
</reference>
<keyword evidence="3" id="KW-1185">Reference proteome</keyword>
<gene>
    <name evidence="2" type="ORF">FSUBG_6160</name>
</gene>
<evidence type="ECO:0000313" key="2">
    <source>
        <dbReference type="EMBL" id="KAF5606326.1"/>
    </source>
</evidence>
<feature type="compositionally biased region" description="Polar residues" evidence="1">
    <location>
        <begin position="159"/>
        <end position="168"/>
    </location>
</feature>
<dbReference type="Proteomes" id="UP000547976">
    <property type="component" value="Unassembled WGS sequence"/>
</dbReference>
<accession>A0A8H5PZQ3</accession>
<sequence>MRIKVVGRDPESVPLFDNMQDTVQYSTAVSPECNALHPRLAEVSQSQDPRELAADKATAKQLSFSEDEFLRNMSFNKAKGKASKVLNKPSDIDLQLNQNELMEIKRMIKEQDPTCCFPNLEGFGQTIINTVIYKHACIVTSRLGPIATASPPAKRIKNQETPTTNGGS</sequence>
<dbReference type="AlphaFoldDB" id="A0A8H5PZQ3"/>
<name>A0A8H5PZQ3_GIBSU</name>
<protein>
    <submittedName>
        <fullName evidence="2">Uncharacterized protein</fullName>
    </submittedName>
</protein>